<feature type="signal peptide" evidence="2">
    <location>
        <begin position="1"/>
        <end position="19"/>
    </location>
</feature>
<feature type="compositionally biased region" description="Basic and acidic residues" evidence="1">
    <location>
        <begin position="213"/>
        <end position="222"/>
    </location>
</feature>
<organism evidence="3 4">
    <name type="scientific">Cochliobolus sativus</name>
    <name type="common">Common root rot and spot blotch fungus</name>
    <name type="synonym">Bipolaris sorokiniana</name>
    <dbReference type="NCBI Taxonomy" id="45130"/>
    <lineage>
        <taxon>Eukaryota</taxon>
        <taxon>Fungi</taxon>
        <taxon>Dikarya</taxon>
        <taxon>Ascomycota</taxon>
        <taxon>Pezizomycotina</taxon>
        <taxon>Dothideomycetes</taxon>
        <taxon>Pleosporomycetidae</taxon>
        <taxon>Pleosporales</taxon>
        <taxon>Pleosporineae</taxon>
        <taxon>Pleosporaceae</taxon>
        <taxon>Bipolaris</taxon>
    </lineage>
</organism>
<name>A0A8H5Z9Z8_COCSA</name>
<gene>
    <name evidence="3" type="ORF">GGP41_003089</name>
</gene>
<evidence type="ECO:0000313" key="3">
    <source>
        <dbReference type="EMBL" id="KAF5845487.1"/>
    </source>
</evidence>
<dbReference type="InterPro" id="IPR037176">
    <property type="entry name" value="Osmotin/thaumatin-like_sf"/>
</dbReference>
<evidence type="ECO:0000256" key="2">
    <source>
        <dbReference type="SAM" id="SignalP"/>
    </source>
</evidence>
<dbReference type="EMBL" id="WNKQ01000019">
    <property type="protein sequence ID" value="KAF5845487.1"/>
    <property type="molecule type" value="Genomic_DNA"/>
</dbReference>
<feature type="region of interest" description="Disordered" evidence="1">
    <location>
        <begin position="206"/>
        <end position="254"/>
    </location>
</feature>
<dbReference type="SUPFAM" id="SSF49870">
    <property type="entry name" value="Osmotin, thaumatin-like protein"/>
    <property type="match status" value="1"/>
</dbReference>
<feature type="chain" id="PRO_5034809307" evidence="2">
    <location>
        <begin position="20"/>
        <end position="284"/>
    </location>
</feature>
<sequence length="284" mass="31179">MQLTTFLSTASAIIATASARNAITLNQECDLSQPRARIINRCDYDVHLWSVFKGDGCPDSQMVTLKTGETYAENYHNFTDTKVGVSIKLSKSTECKGKDITQLEYYRAWDDENEDFRFNYLDVSYVDCGGLDCPARKDGYYLVAGDQVGEFKASATNTWCPILSCSDAESCDKMSYVLPDDVQTKTCQINANMDFYMCGSEAPTEDYGSAPKTKPEPSKKPAESSAAPSSTSKDNGYGAVVTPSPTPTPSPSGPGLIKTEVVYVTAYVNANRHEHGRRHQVFHA</sequence>
<dbReference type="InterPro" id="IPR006771">
    <property type="entry name" value="CetA-like"/>
</dbReference>
<reference evidence="3" key="1">
    <citation type="submission" date="2019-11" db="EMBL/GenBank/DDBJ databases">
        <title>Bipolaris sorokiniana Genome sequencing.</title>
        <authorList>
            <person name="Wang H."/>
        </authorList>
    </citation>
    <scope>NUCLEOTIDE SEQUENCE</scope>
</reference>
<feature type="compositionally biased region" description="Low complexity" evidence="1">
    <location>
        <begin position="223"/>
        <end position="233"/>
    </location>
</feature>
<comment type="caution">
    <text evidence="3">The sequence shown here is derived from an EMBL/GenBank/DDBJ whole genome shotgun (WGS) entry which is preliminary data.</text>
</comment>
<protein>
    <submittedName>
        <fullName evidence="3">Uncharacterized protein</fullName>
    </submittedName>
</protein>
<evidence type="ECO:0000256" key="1">
    <source>
        <dbReference type="SAM" id="MobiDB-lite"/>
    </source>
</evidence>
<keyword evidence="2" id="KW-0732">Signal</keyword>
<dbReference type="OMA" id="YVNAKRH"/>
<dbReference type="Proteomes" id="UP000624244">
    <property type="component" value="Unassembled WGS sequence"/>
</dbReference>
<evidence type="ECO:0000313" key="4">
    <source>
        <dbReference type="Proteomes" id="UP000624244"/>
    </source>
</evidence>
<dbReference type="AlphaFoldDB" id="A0A8H5Z9Z8"/>
<dbReference type="Pfam" id="PF04681">
    <property type="entry name" value="Bys1"/>
    <property type="match status" value="1"/>
</dbReference>
<dbReference type="PANTHER" id="PTHR36195:SF6">
    <property type="entry name" value="SECRETED THAUMATIN-LIKE PROTEIN CALA"/>
    <property type="match status" value="1"/>
</dbReference>
<proteinExistence type="predicted"/>
<accession>A0A8H5Z9Z8</accession>
<dbReference type="PANTHER" id="PTHR36195">
    <property type="entry name" value="DOMAIN PROTEIN, PUTATIVE (AFU_ORTHOLOGUE AFUA_5G01990)-RELATED-RELATED"/>
    <property type="match status" value="1"/>
</dbReference>